<dbReference type="PANTHER" id="PTHR10629">
    <property type="entry name" value="CYTOSINE-SPECIFIC METHYLTRANSFERASE"/>
    <property type="match status" value="1"/>
</dbReference>
<accession>A0ABP5FB54</accession>
<evidence type="ECO:0000256" key="6">
    <source>
        <dbReference type="PROSITE-ProRule" id="PRU01016"/>
    </source>
</evidence>
<keyword evidence="4 6" id="KW-0949">S-adenosyl-L-methionine</keyword>
<dbReference type="EC" id="2.1.1.37" evidence="1"/>
<comment type="caution">
    <text evidence="7">The sequence shown here is derived from an EMBL/GenBank/DDBJ whole genome shotgun (WGS) entry which is preliminary data.</text>
</comment>
<reference evidence="8" key="1">
    <citation type="journal article" date="2019" name="Int. J. Syst. Evol. Microbiol.">
        <title>The Global Catalogue of Microorganisms (GCM) 10K type strain sequencing project: providing services to taxonomists for standard genome sequencing and annotation.</title>
        <authorList>
            <consortium name="The Broad Institute Genomics Platform"/>
            <consortium name="The Broad Institute Genome Sequencing Center for Infectious Disease"/>
            <person name="Wu L."/>
            <person name="Ma J."/>
        </authorList>
    </citation>
    <scope>NUCLEOTIDE SEQUENCE [LARGE SCALE GENOMIC DNA]</scope>
    <source>
        <strain evidence="8">JCM 16014</strain>
    </source>
</reference>
<dbReference type="SUPFAM" id="SSF53335">
    <property type="entry name" value="S-adenosyl-L-methionine-dependent methyltransferases"/>
    <property type="match status" value="1"/>
</dbReference>
<dbReference type="Pfam" id="PF00145">
    <property type="entry name" value="DNA_methylase"/>
    <property type="match status" value="2"/>
</dbReference>
<dbReference type="PROSITE" id="PS51679">
    <property type="entry name" value="SAM_MT_C5"/>
    <property type="match status" value="1"/>
</dbReference>
<dbReference type="InterPro" id="IPR050390">
    <property type="entry name" value="C5-Methyltransferase"/>
</dbReference>
<dbReference type="InterPro" id="IPR001525">
    <property type="entry name" value="C5_MeTfrase"/>
</dbReference>
<proteinExistence type="inferred from homology"/>
<keyword evidence="5" id="KW-0680">Restriction system</keyword>
<evidence type="ECO:0000313" key="7">
    <source>
        <dbReference type="EMBL" id="GAA2019116.1"/>
    </source>
</evidence>
<dbReference type="InterPro" id="IPR029063">
    <property type="entry name" value="SAM-dependent_MTases_sf"/>
</dbReference>
<dbReference type="EMBL" id="BAAAQN010000006">
    <property type="protein sequence ID" value="GAA2019116.1"/>
    <property type="molecule type" value="Genomic_DNA"/>
</dbReference>
<protein>
    <recommendedName>
        <fullName evidence="1">DNA (cytosine-5-)-methyltransferase</fullName>
        <ecNumber evidence="1">2.1.1.37</ecNumber>
    </recommendedName>
</protein>
<dbReference type="Gene3D" id="3.40.50.150">
    <property type="entry name" value="Vaccinia Virus protein VP39"/>
    <property type="match status" value="1"/>
</dbReference>
<feature type="active site" evidence="6">
    <location>
        <position position="74"/>
    </location>
</feature>
<dbReference type="PANTHER" id="PTHR10629:SF52">
    <property type="entry name" value="DNA (CYTOSINE-5)-METHYLTRANSFERASE 1"/>
    <property type="match status" value="1"/>
</dbReference>
<evidence type="ECO:0000256" key="3">
    <source>
        <dbReference type="ARBA" id="ARBA00022679"/>
    </source>
</evidence>
<dbReference type="Proteomes" id="UP001500751">
    <property type="component" value="Unassembled WGS sequence"/>
</dbReference>
<keyword evidence="8" id="KW-1185">Reference proteome</keyword>
<evidence type="ECO:0000256" key="1">
    <source>
        <dbReference type="ARBA" id="ARBA00011975"/>
    </source>
</evidence>
<sequence>MSLTSTHLLCGIGGDTEGFRLAGLAPVYALNHLPVAISSHRANFPQVAHHCADVSQLDMRTLPETDVLWASVICTEIAPAGRRKRHTGPLAVDAAGRPIGAGRFGRTRATAFDIVRAAEVFRFPYIVIENVTEFVSDWEVFPGWAGIWPLMGYRMQVVSASAAHIGDHVANLAPQHRDRVIIVLSRVDMPEPDLTLRPRSHCPGCGTVRGMQVWRKAASVRAARTGRPVVGKWNRQYDYRCPACGAVTEPHTRPAASIIDFTDRGTTIAEKTAAGRPPKPYTLARLAACIDYLQADNTRRTGTRRLRPNGAQRVAVIEWRNHCDGASGWEPFSGISAQGNHHGIVLPPPGWSPGEPLDVGDLTYRVITDHEQKLAQCFRPDYIVHGDKREERTLQIGNAVPPNMARWIGETIQDAVHTPGRRVFDLAA</sequence>
<evidence type="ECO:0000256" key="4">
    <source>
        <dbReference type="ARBA" id="ARBA00022691"/>
    </source>
</evidence>
<dbReference type="RefSeq" id="WP_344664711.1">
    <property type="nucleotide sequence ID" value="NZ_BAAAQN010000006.1"/>
</dbReference>
<keyword evidence="2 6" id="KW-0489">Methyltransferase</keyword>
<evidence type="ECO:0000256" key="2">
    <source>
        <dbReference type="ARBA" id="ARBA00022603"/>
    </source>
</evidence>
<evidence type="ECO:0000256" key="5">
    <source>
        <dbReference type="ARBA" id="ARBA00022747"/>
    </source>
</evidence>
<dbReference type="Gene3D" id="3.90.120.10">
    <property type="entry name" value="DNA Methylase, subunit A, domain 2"/>
    <property type="match status" value="1"/>
</dbReference>
<gene>
    <name evidence="7" type="ORF">GCM10009839_14360</name>
</gene>
<organism evidence="7 8">
    <name type="scientific">Catenulispora yoronensis</name>
    <dbReference type="NCBI Taxonomy" id="450799"/>
    <lineage>
        <taxon>Bacteria</taxon>
        <taxon>Bacillati</taxon>
        <taxon>Actinomycetota</taxon>
        <taxon>Actinomycetes</taxon>
        <taxon>Catenulisporales</taxon>
        <taxon>Catenulisporaceae</taxon>
        <taxon>Catenulispora</taxon>
    </lineage>
</organism>
<evidence type="ECO:0000313" key="8">
    <source>
        <dbReference type="Proteomes" id="UP001500751"/>
    </source>
</evidence>
<comment type="similarity">
    <text evidence="6">Belongs to the class I-like SAM-binding methyltransferase superfamily. C5-methyltransferase family.</text>
</comment>
<keyword evidence="3 6" id="KW-0808">Transferase</keyword>
<name>A0ABP5FB54_9ACTN</name>